<accession>A0A1M5TF10</accession>
<evidence type="ECO:0000256" key="3">
    <source>
        <dbReference type="ARBA" id="ARBA00022989"/>
    </source>
</evidence>
<feature type="transmembrane region" description="Helical" evidence="5">
    <location>
        <begin position="12"/>
        <end position="34"/>
    </location>
</feature>
<dbReference type="Pfam" id="PF00892">
    <property type="entry name" value="EamA"/>
    <property type="match status" value="2"/>
</dbReference>
<dbReference type="InterPro" id="IPR050638">
    <property type="entry name" value="AA-Vitamin_Transporters"/>
</dbReference>
<feature type="domain" description="EamA" evidence="6">
    <location>
        <begin position="164"/>
        <end position="296"/>
    </location>
</feature>
<dbReference type="EMBL" id="LT670818">
    <property type="protein sequence ID" value="SHH49415.1"/>
    <property type="molecule type" value="Genomic_DNA"/>
</dbReference>
<keyword evidence="2 5" id="KW-0812">Transmembrane</keyword>
<feature type="transmembrane region" description="Helical" evidence="5">
    <location>
        <begin position="161"/>
        <end position="181"/>
    </location>
</feature>
<dbReference type="InterPro" id="IPR000620">
    <property type="entry name" value="EamA_dom"/>
</dbReference>
<proteinExistence type="predicted"/>
<sequence length="322" mass="33392">MNTEASHPQTQTIAIELALLVLLATLWGGSYTFIKLGVATIPPITLIAARTLIAGLLLLVVMHGRGLRLPKDAATWRRFLYQACLNSVIPWTLIAWAERSLDAGLATILNSTSPIFAFFLTLAVTRHEAISARKLFGVAAGMAGICLIVGVQALAGLGEQLAAEIATVVATVCYAGGAIFSRGFKGLDPMAPAAGSLLCGAAILVPISLVVDQPWTLAPSMNSLSALLALAVFSTALAFVIYFRLVQTLGSVGTTAQAYLRVPIGVALGVAFLGEKLTPTAWIGLGCVVIGVAAMTLPARKVAPLGGSGHVMFQPGDAPPRP</sequence>
<feature type="transmembrane region" description="Helical" evidence="5">
    <location>
        <begin position="223"/>
        <end position="246"/>
    </location>
</feature>
<evidence type="ECO:0000256" key="1">
    <source>
        <dbReference type="ARBA" id="ARBA00004141"/>
    </source>
</evidence>
<dbReference type="PANTHER" id="PTHR32322">
    <property type="entry name" value="INNER MEMBRANE TRANSPORTER"/>
    <property type="match status" value="1"/>
</dbReference>
<dbReference type="RefSeq" id="WP_079570929.1">
    <property type="nucleotide sequence ID" value="NZ_LT670818.1"/>
</dbReference>
<feature type="transmembrane region" description="Helical" evidence="5">
    <location>
        <begin position="103"/>
        <end position="123"/>
    </location>
</feature>
<dbReference type="AlphaFoldDB" id="A0A1M5TF10"/>
<dbReference type="InterPro" id="IPR037185">
    <property type="entry name" value="EmrE-like"/>
</dbReference>
<feature type="transmembrane region" description="Helical" evidence="5">
    <location>
        <begin position="280"/>
        <end position="299"/>
    </location>
</feature>
<evidence type="ECO:0000259" key="6">
    <source>
        <dbReference type="Pfam" id="PF00892"/>
    </source>
</evidence>
<evidence type="ECO:0000313" key="7">
    <source>
        <dbReference type="EMBL" id="SHH49415.1"/>
    </source>
</evidence>
<gene>
    <name evidence="7" type="ORF">SAMN05444169_7747</name>
</gene>
<evidence type="ECO:0000313" key="8">
    <source>
        <dbReference type="Proteomes" id="UP000190675"/>
    </source>
</evidence>
<dbReference type="Proteomes" id="UP000190675">
    <property type="component" value="Chromosome I"/>
</dbReference>
<organism evidence="7 8">
    <name type="scientific">Bradyrhizobium erythrophlei</name>
    <dbReference type="NCBI Taxonomy" id="1437360"/>
    <lineage>
        <taxon>Bacteria</taxon>
        <taxon>Pseudomonadati</taxon>
        <taxon>Pseudomonadota</taxon>
        <taxon>Alphaproteobacteria</taxon>
        <taxon>Hyphomicrobiales</taxon>
        <taxon>Nitrobacteraceae</taxon>
        <taxon>Bradyrhizobium</taxon>
    </lineage>
</organism>
<keyword evidence="3 5" id="KW-1133">Transmembrane helix</keyword>
<dbReference type="PANTHER" id="PTHR32322:SF9">
    <property type="entry name" value="AMINO-ACID METABOLITE EFFLUX PUMP-RELATED"/>
    <property type="match status" value="1"/>
</dbReference>
<reference evidence="7 8" key="1">
    <citation type="submission" date="2016-11" db="EMBL/GenBank/DDBJ databases">
        <authorList>
            <person name="Jaros S."/>
            <person name="Januszkiewicz K."/>
            <person name="Wedrychowicz H."/>
        </authorList>
    </citation>
    <scope>NUCLEOTIDE SEQUENCE [LARGE SCALE GENOMIC DNA]</scope>
    <source>
        <strain evidence="7 8">GAS242</strain>
    </source>
</reference>
<feature type="transmembrane region" description="Helical" evidence="5">
    <location>
        <begin position="258"/>
        <end position="274"/>
    </location>
</feature>
<keyword evidence="4 5" id="KW-0472">Membrane</keyword>
<comment type="subcellular location">
    <subcellularLocation>
        <location evidence="1">Membrane</location>
        <topology evidence="1">Multi-pass membrane protein</topology>
    </subcellularLocation>
</comment>
<name>A0A1M5TF10_9BRAD</name>
<dbReference type="OrthoDB" id="9810556at2"/>
<protein>
    <submittedName>
        <fullName evidence="7">Permease of the drug/metabolite transporter (DMT) superfamily</fullName>
    </submittedName>
</protein>
<feature type="domain" description="EamA" evidence="6">
    <location>
        <begin position="17"/>
        <end position="149"/>
    </location>
</feature>
<dbReference type="SUPFAM" id="SSF103481">
    <property type="entry name" value="Multidrug resistance efflux transporter EmrE"/>
    <property type="match status" value="2"/>
</dbReference>
<evidence type="ECO:0000256" key="2">
    <source>
        <dbReference type="ARBA" id="ARBA00022692"/>
    </source>
</evidence>
<evidence type="ECO:0000256" key="4">
    <source>
        <dbReference type="ARBA" id="ARBA00023136"/>
    </source>
</evidence>
<dbReference type="GO" id="GO:0016020">
    <property type="term" value="C:membrane"/>
    <property type="evidence" value="ECO:0007669"/>
    <property type="project" value="UniProtKB-SubCell"/>
</dbReference>
<feature type="transmembrane region" description="Helical" evidence="5">
    <location>
        <begin position="193"/>
        <end position="211"/>
    </location>
</feature>
<feature type="transmembrane region" description="Helical" evidence="5">
    <location>
        <begin position="135"/>
        <end position="155"/>
    </location>
</feature>
<evidence type="ECO:0000256" key="5">
    <source>
        <dbReference type="SAM" id="Phobius"/>
    </source>
</evidence>
<feature type="transmembrane region" description="Helical" evidence="5">
    <location>
        <begin position="46"/>
        <end position="67"/>
    </location>
</feature>